<keyword evidence="1" id="KW-0812">Transmembrane</keyword>
<gene>
    <name evidence="3" type="ORF">V6575_14870</name>
</gene>
<evidence type="ECO:0008006" key="5">
    <source>
        <dbReference type="Google" id="ProtNLM"/>
    </source>
</evidence>
<keyword evidence="4" id="KW-1185">Reference proteome</keyword>
<comment type="caution">
    <text evidence="3">The sequence shown here is derived from an EMBL/GenBank/DDBJ whole genome shotgun (WGS) entry which is preliminary data.</text>
</comment>
<keyword evidence="1" id="KW-0472">Membrane</keyword>
<organism evidence="3 4">
    <name type="scientific">Roseibium algae</name>
    <dbReference type="NCBI Taxonomy" id="3123038"/>
    <lineage>
        <taxon>Bacteria</taxon>
        <taxon>Pseudomonadati</taxon>
        <taxon>Pseudomonadota</taxon>
        <taxon>Alphaproteobacteria</taxon>
        <taxon>Hyphomicrobiales</taxon>
        <taxon>Stappiaceae</taxon>
        <taxon>Roseibium</taxon>
    </lineage>
</organism>
<keyword evidence="1" id="KW-1133">Transmembrane helix</keyword>
<sequence length="408" mass="45839">MVRWFQVACCFVVFFLTLAGPLGAQERTPDTEFDVRLELELDPRDTVPIEGEMVLATVRGYYRETITNEELKLRRMADFDWIQLKPDQWSEKRIGGLPTVILERRIALYAKRPGSLTLLPIAHELELMNRAQQRQIMLVRSEPVTLEIAAKPAGAGDDWLPVKAIEISDTWAGNPALLVDGENIERRVVFRALGVPPELLPQQPPMREPWLITFIPPEERSLQLTSEGPVSTVVWVWYMRPITGEPGVIPQIPIPYFDTTDRQVKSISIPSSPIGYASFANNDSSGWQAGFKPGAKIAVGFAAGLVIAVSAGLFGRRYSYGPIQRMGHWIERQRRFAELRRLEREGNIATFRGRMSELLTSETTLDEAERLELTSALDAEVFAGKPIDAGNTMSAARRAAKKLTWINK</sequence>
<dbReference type="EMBL" id="JBAKIA010000010">
    <property type="protein sequence ID" value="MEJ8475376.1"/>
    <property type="molecule type" value="Genomic_DNA"/>
</dbReference>
<evidence type="ECO:0000313" key="4">
    <source>
        <dbReference type="Proteomes" id="UP001385499"/>
    </source>
</evidence>
<evidence type="ECO:0000256" key="1">
    <source>
        <dbReference type="SAM" id="Phobius"/>
    </source>
</evidence>
<accession>A0ABU8TMJ2</accession>
<reference evidence="3 4" key="1">
    <citation type="submission" date="2024-02" db="EMBL/GenBank/DDBJ databases">
        <title>Roseibium algae sp. nov., isolated from marine alga (Grateloupia sp.), showing potential in myo-inositol conversion.</title>
        <authorList>
            <person name="Wang Y."/>
        </authorList>
    </citation>
    <scope>NUCLEOTIDE SEQUENCE [LARGE SCALE GENOMIC DNA]</scope>
    <source>
        <strain evidence="3 4">H3510</strain>
    </source>
</reference>
<protein>
    <recommendedName>
        <fullName evidence="5">Oxygen tolerance protein BatD</fullName>
    </recommendedName>
</protein>
<evidence type="ECO:0000313" key="3">
    <source>
        <dbReference type="EMBL" id="MEJ8475376.1"/>
    </source>
</evidence>
<proteinExistence type="predicted"/>
<feature type="signal peptide" evidence="2">
    <location>
        <begin position="1"/>
        <end position="24"/>
    </location>
</feature>
<feature type="transmembrane region" description="Helical" evidence="1">
    <location>
        <begin position="297"/>
        <end position="315"/>
    </location>
</feature>
<evidence type="ECO:0000256" key="2">
    <source>
        <dbReference type="SAM" id="SignalP"/>
    </source>
</evidence>
<keyword evidence="2" id="KW-0732">Signal</keyword>
<dbReference type="RefSeq" id="WP_340275406.1">
    <property type="nucleotide sequence ID" value="NZ_JBAKIA010000010.1"/>
</dbReference>
<dbReference type="Proteomes" id="UP001385499">
    <property type="component" value="Unassembled WGS sequence"/>
</dbReference>
<feature type="chain" id="PRO_5047417377" description="Oxygen tolerance protein BatD" evidence="2">
    <location>
        <begin position="25"/>
        <end position="408"/>
    </location>
</feature>
<name>A0ABU8TMJ2_9HYPH</name>